<dbReference type="EMBL" id="CACVKT020007649">
    <property type="protein sequence ID" value="CAC5409945.1"/>
    <property type="molecule type" value="Genomic_DNA"/>
</dbReference>
<accession>A0A6J8DPR0</accession>
<feature type="chain" id="PRO_5026872475" evidence="2">
    <location>
        <begin position="25"/>
        <end position="292"/>
    </location>
</feature>
<gene>
    <name evidence="3" type="ORF">MCOR_43158</name>
</gene>
<keyword evidence="2" id="KW-0732">Signal</keyword>
<sequence>MPLYELRATFLIELLVLLLYNSNGNNWWITESEAVHAFVEGRHMSVDSKCFADFQLTYNMACILNSFYEEKYPSFRSVIATVFKRSGVLYYVRNDTLNHTVPEMKKVITFNEGMLESWSVINILIGVVNMLSGLDVDHTCHELELLRECYIKLSNIDESNQNYYITQALYTRALEKTRHKNRNERPFIKYGSKIQIECDAVREQITPPEYQRENQILTQRNSIRNVIDERLESLVERLVGIDSLRLSIESERHHERLSIERERLSIEKERLNGAKKTNETLERLVLQLQITR</sequence>
<evidence type="ECO:0000256" key="2">
    <source>
        <dbReference type="SAM" id="SignalP"/>
    </source>
</evidence>
<evidence type="ECO:0000313" key="3">
    <source>
        <dbReference type="EMBL" id="CAC5409945.1"/>
    </source>
</evidence>
<proteinExistence type="predicted"/>
<feature type="coiled-coil region" evidence="1">
    <location>
        <begin position="254"/>
        <end position="284"/>
    </location>
</feature>
<keyword evidence="4" id="KW-1185">Reference proteome</keyword>
<feature type="signal peptide" evidence="2">
    <location>
        <begin position="1"/>
        <end position="24"/>
    </location>
</feature>
<organism evidence="3 4">
    <name type="scientific">Mytilus coruscus</name>
    <name type="common">Sea mussel</name>
    <dbReference type="NCBI Taxonomy" id="42192"/>
    <lineage>
        <taxon>Eukaryota</taxon>
        <taxon>Metazoa</taxon>
        <taxon>Spiralia</taxon>
        <taxon>Lophotrochozoa</taxon>
        <taxon>Mollusca</taxon>
        <taxon>Bivalvia</taxon>
        <taxon>Autobranchia</taxon>
        <taxon>Pteriomorphia</taxon>
        <taxon>Mytilida</taxon>
        <taxon>Mytiloidea</taxon>
        <taxon>Mytilidae</taxon>
        <taxon>Mytilinae</taxon>
        <taxon>Mytilus</taxon>
    </lineage>
</organism>
<evidence type="ECO:0000256" key="1">
    <source>
        <dbReference type="SAM" id="Coils"/>
    </source>
</evidence>
<protein>
    <submittedName>
        <fullName evidence="3">Uncharacterized protein</fullName>
    </submittedName>
</protein>
<dbReference type="AlphaFoldDB" id="A0A6J8DPR0"/>
<dbReference type="Proteomes" id="UP000507470">
    <property type="component" value="Unassembled WGS sequence"/>
</dbReference>
<reference evidence="3 4" key="1">
    <citation type="submission" date="2020-06" db="EMBL/GenBank/DDBJ databases">
        <authorList>
            <person name="Li R."/>
            <person name="Bekaert M."/>
        </authorList>
    </citation>
    <scope>NUCLEOTIDE SEQUENCE [LARGE SCALE GENOMIC DNA]</scope>
    <source>
        <strain evidence="4">wild</strain>
    </source>
</reference>
<name>A0A6J8DPR0_MYTCO</name>
<keyword evidence="1" id="KW-0175">Coiled coil</keyword>
<evidence type="ECO:0000313" key="4">
    <source>
        <dbReference type="Proteomes" id="UP000507470"/>
    </source>
</evidence>